<reference evidence="21" key="1">
    <citation type="journal article" date="2020" name="mSystems">
        <title>Genome- and Community-Level Interaction Insights into Carbon Utilization and Element Cycling Functions of Hydrothermarchaeota in Hydrothermal Sediment.</title>
        <authorList>
            <person name="Zhou Z."/>
            <person name="Liu Y."/>
            <person name="Xu W."/>
            <person name="Pan J."/>
            <person name="Luo Z.H."/>
            <person name="Li M."/>
        </authorList>
    </citation>
    <scope>NUCLEOTIDE SEQUENCE [LARGE SCALE GENOMIC DNA]</scope>
    <source>
        <strain evidence="21">HyVt-527</strain>
    </source>
</reference>
<sequence>ARSVEKALDAEGLIEKRVSYPEAMGRVTFDDSRIDVSEIERLVNGTGHYRVVEVIDEPQNTAGASEGKHLVIIGGGSAAFAATTEAIALGARVTMINDGLPIGGTCVNVGCVPSKNLIRAAETLHRAKNNRFAGIETQGRLVDLHKLIEQKKQLVGKLRIEKYVNVVKDLPGFKLIEGRAKFVSEKAVEVNGQIVSGDTFLIATGARPAVPDIAGLAEVDYLTNETAFELTRLPESLIVLGGRYIALELAQMFSRLGSKVTVLQRSDRILPDESVDITDELTRLLTLEGIRIVTGNQLERVYRTETGVTVDSMVNNQRQTFSAEQILIATGRRANTDQLGLENSGVRLNEKGFVATDEYLRTAASNIYAAGDVLGRHMFVYTAAYEGKIAAQNALSASMVKTDYAALPRVIFTDPQLAAVGLDEKQAREKGIDAESTLLPLEYVPRALAANDTRGFIKLIRDKQTDRLIGARILASEGGELLMEAAMAIKFGITVEQMKEMFHPYLTLSEGMKLAAITFTKNVTELSCCAT</sequence>
<dbReference type="GO" id="GO:0050787">
    <property type="term" value="P:detoxification of mercury ion"/>
    <property type="evidence" value="ECO:0007669"/>
    <property type="project" value="InterPro"/>
</dbReference>
<accession>A0A7V5UEV4</accession>
<dbReference type="EMBL" id="DROD01000379">
    <property type="protein sequence ID" value="HHJ52634.1"/>
    <property type="molecule type" value="Genomic_DNA"/>
</dbReference>
<feature type="non-terminal residue" evidence="21">
    <location>
        <position position="1"/>
    </location>
</feature>
<dbReference type="InterPro" id="IPR036188">
    <property type="entry name" value="FAD/NAD-bd_sf"/>
</dbReference>
<dbReference type="NCBIfam" id="TIGR02053">
    <property type="entry name" value="MerA"/>
    <property type="match status" value="1"/>
</dbReference>
<keyword evidence="5" id="KW-0475">Mercuric resistance</keyword>
<dbReference type="InterPro" id="IPR021179">
    <property type="entry name" value="Mercury_reductase_MerA"/>
</dbReference>
<feature type="binding site" evidence="16">
    <location>
        <begin position="241"/>
        <end position="248"/>
    </location>
    <ligand>
        <name>NAD(+)</name>
        <dbReference type="ChEBI" id="CHEBI:57540"/>
    </ligand>
</feature>
<evidence type="ECO:0000259" key="20">
    <source>
        <dbReference type="Pfam" id="PF07992"/>
    </source>
</evidence>
<comment type="subunit">
    <text evidence="2">Homodimer.</text>
</comment>
<evidence type="ECO:0000256" key="3">
    <source>
        <dbReference type="ARBA" id="ARBA00012661"/>
    </source>
</evidence>
<dbReference type="Gene3D" id="3.30.390.30">
    <property type="match status" value="1"/>
</dbReference>
<feature type="domain" description="FAD/NAD(P)-binding" evidence="20">
    <location>
        <begin position="69"/>
        <end position="387"/>
    </location>
</feature>
<dbReference type="GO" id="GO:0050660">
    <property type="term" value="F:flavin adenine dinucleotide binding"/>
    <property type="evidence" value="ECO:0007669"/>
    <property type="project" value="InterPro"/>
</dbReference>
<feature type="binding site" evidence="16">
    <location>
        <position position="331"/>
    </location>
    <ligand>
        <name>NAD(+)</name>
        <dbReference type="ChEBI" id="CHEBI:57540"/>
    </ligand>
</feature>
<dbReference type="Proteomes" id="UP000886124">
    <property type="component" value="Unassembled WGS sequence"/>
</dbReference>
<keyword evidence="11 18" id="KW-0560">Oxidoreductase</keyword>
<evidence type="ECO:0000256" key="15">
    <source>
        <dbReference type="ARBA" id="ARBA00048984"/>
    </source>
</evidence>
<evidence type="ECO:0000313" key="21">
    <source>
        <dbReference type="EMBL" id="HHJ52634.1"/>
    </source>
</evidence>
<feature type="binding site" evidence="16">
    <location>
        <position position="372"/>
    </location>
    <ligand>
        <name>FAD</name>
        <dbReference type="ChEBI" id="CHEBI:57692"/>
    </ligand>
</feature>
<dbReference type="InterPro" id="IPR004099">
    <property type="entry name" value="Pyr_nucl-diS_OxRdtase_dimer"/>
</dbReference>
<dbReference type="Gene3D" id="3.50.50.60">
    <property type="entry name" value="FAD/NAD(P)-binding domain"/>
    <property type="match status" value="2"/>
</dbReference>
<dbReference type="GO" id="GO:0050661">
    <property type="term" value="F:NADP binding"/>
    <property type="evidence" value="ECO:0007669"/>
    <property type="project" value="InterPro"/>
</dbReference>
<dbReference type="SUPFAM" id="SSF51905">
    <property type="entry name" value="FAD/NAD(P)-binding domain"/>
    <property type="match status" value="1"/>
</dbReference>
<dbReference type="Pfam" id="PF07992">
    <property type="entry name" value="Pyr_redox_2"/>
    <property type="match status" value="1"/>
</dbReference>
<dbReference type="PANTHER" id="PTHR43014:SF4">
    <property type="entry name" value="PYRIDINE NUCLEOTIDE-DISULFIDE OXIDOREDUCTASE RCLA-RELATED"/>
    <property type="match status" value="1"/>
</dbReference>
<dbReference type="GO" id="GO:0003955">
    <property type="term" value="F:NAD(P)H dehydrogenase (quinone) activity"/>
    <property type="evidence" value="ECO:0007669"/>
    <property type="project" value="TreeGrafter"/>
</dbReference>
<dbReference type="AlphaFoldDB" id="A0A7V5UEV4"/>
<dbReference type="GO" id="GO:0016668">
    <property type="term" value="F:oxidoreductase activity, acting on a sulfur group of donors, NAD(P) as acceptor"/>
    <property type="evidence" value="ECO:0007669"/>
    <property type="project" value="InterPro"/>
</dbReference>
<evidence type="ECO:0000256" key="17">
    <source>
        <dbReference type="PIRSR" id="PIRSR000350-4"/>
    </source>
</evidence>
<dbReference type="PIRSF" id="PIRSF000350">
    <property type="entry name" value="Mercury_reductase_MerA"/>
    <property type="match status" value="1"/>
</dbReference>
<comment type="cofactor">
    <cofactor evidence="16">
        <name>FAD</name>
        <dbReference type="ChEBI" id="CHEBI:57692"/>
    </cofactor>
    <text evidence="16">Binds 1 FAD per subunit.</text>
</comment>
<evidence type="ECO:0000256" key="10">
    <source>
        <dbReference type="ARBA" id="ARBA00022914"/>
    </source>
</evidence>
<evidence type="ECO:0000256" key="12">
    <source>
        <dbReference type="ARBA" id="ARBA00023157"/>
    </source>
</evidence>
<keyword evidence="16" id="KW-0520">NAD</keyword>
<evidence type="ECO:0000256" key="16">
    <source>
        <dbReference type="PIRSR" id="PIRSR000350-3"/>
    </source>
</evidence>
<keyword evidence="12" id="KW-1015">Disulfide bond</keyword>
<dbReference type="FunFam" id="3.30.390.30:FF:000001">
    <property type="entry name" value="Dihydrolipoyl dehydrogenase"/>
    <property type="match status" value="1"/>
</dbReference>
<evidence type="ECO:0000259" key="19">
    <source>
        <dbReference type="Pfam" id="PF02852"/>
    </source>
</evidence>
<comment type="catalytic activity">
    <reaction evidence="15">
        <text>Hg + NADP(+) + H(+) = Hg(2+) + NADPH</text>
        <dbReference type="Rhea" id="RHEA:23856"/>
        <dbReference type="ChEBI" id="CHEBI:15378"/>
        <dbReference type="ChEBI" id="CHEBI:16170"/>
        <dbReference type="ChEBI" id="CHEBI:16793"/>
        <dbReference type="ChEBI" id="CHEBI:57783"/>
        <dbReference type="ChEBI" id="CHEBI:58349"/>
        <dbReference type="EC" id="1.16.1.1"/>
    </reaction>
</comment>
<gene>
    <name evidence="21" type="primary">merA</name>
    <name evidence="21" type="ORF">ENJ89_05525</name>
</gene>
<dbReference type="PANTHER" id="PTHR43014">
    <property type="entry name" value="MERCURIC REDUCTASE"/>
    <property type="match status" value="1"/>
</dbReference>
<evidence type="ECO:0000256" key="2">
    <source>
        <dbReference type="ARBA" id="ARBA00011738"/>
    </source>
</evidence>
<evidence type="ECO:0000256" key="7">
    <source>
        <dbReference type="ARBA" id="ARBA00022723"/>
    </source>
</evidence>
<keyword evidence="8 16" id="KW-0274">FAD</keyword>
<feature type="binding site" evidence="16">
    <location>
        <position position="115"/>
    </location>
    <ligand>
        <name>FAD</name>
        <dbReference type="ChEBI" id="CHEBI:57692"/>
    </ligand>
</feature>
<evidence type="ECO:0000256" key="13">
    <source>
        <dbReference type="ARBA" id="ARBA00023284"/>
    </source>
</evidence>
<dbReference type="Pfam" id="PF02852">
    <property type="entry name" value="Pyr_redox_dim"/>
    <property type="match status" value="1"/>
</dbReference>
<comment type="caution">
    <text evidence="21">The sequence shown here is derived from an EMBL/GenBank/DDBJ whole genome shotgun (WGS) entry which is preliminary data.</text>
</comment>
<name>A0A7V5UEV4_CALAY</name>
<dbReference type="SUPFAM" id="SSF55424">
    <property type="entry name" value="FAD/NAD-linked reductases, dimerisation (C-terminal) domain"/>
    <property type="match status" value="1"/>
</dbReference>
<proteinExistence type="inferred from homology"/>
<dbReference type="InterPro" id="IPR016156">
    <property type="entry name" value="FAD/NAD-linked_Rdtase_dimer_sf"/>
</dbReference>
<dbReference type="EC" id="1.16.1.1" evidence="3"/>
<dbReference type="PRINTS" id="PR00368">
    <property type="entry name" value="FADPNR"/>
</dbReference>
<keyword evidence="13 18" id="KW-0676">Redox-active center</keyword>
<feature type="domain" description="Pyridine nucleotide-disulphide oxidoreductase dimerisation" evidence="19">
    <location>
        <begin position="408"/>
        <end position="515"/>
    </location>
</feature>
<keyword evidence="9" id="KW-0521">NADP</keyword>
<evidence type="ECO:0000256" key="9">
    <source>
        <dbReference type="ARBA" id="ARBA00022857"/>
    </source>
</evidence>
<evidence type="ECO:0000256" key="5">
    <source>
        <dbReference type="ARBA" id="ARBA00022466"/>
    </source>
</evidence>
<dbReference type="PRINTS" id="PR00411">
    <property type="entry name" value="PNDRDTASEI"/>
</dbReference>
<evidence type="ECO:0000256" key="6">
    <source>
        <dbReference type="ARBA" id="ARBA00022630"/>
    </source>
</evidence>
<dbReference type="InterPro" id="IPR012999">
    <property type="entry name" value="Pyr_OxRdtase_I_AS"/>
</dbReference>
<dbReference type="InterPro" id="IPR023753">
    <property type="entry name" value="FAD/NAD-binding_dom"/>
</dbReference>
<keyword evidence="6 18" id="KW-0285">Flavoprotein</keyword>
<keyword evidence="16" id="KW-0547">Nucleotide-binding</keyword>
<evidence type="ECO:0000256" key="1">
    <source>
        <dbReference type="ARBA" id="ARBA00007532"/>
    </source>
</evidence>
<dbReference type="GO" id="GO:0045340">
    <property type="term" value="F:mercury ion binding"/>
    <property type="evidence" value="ECO:0007669"/>
    <property type="project" value="InterPro"/>
</dbReference>
<evidence type="ECO:0000256" key="11">
    <source>
        <dbReference type="ARBA" id="ARBA00023002"/>
    </source>
</evidence>
<evidence type="ECO:0000256" key="4">
    <source>
        <dbReference type="ARBA" id="ARBA00014791"/>
    </source>
</evidence>
<protein>
    <recommendedName>
        <fullName evidence="4">Mercuric reductase</fullName>
        <ecNumber evidence="3">1.16.1.1</ecNumber>
    </recommendedName>
    <alternativeName>
        <fullName evidence="14">Hg(II) reductase</fullName>
    </alternativeName>
</protein>
<feature type="disulfide bond" description="Redox-active" evidence="17">
    <location>
        <begin position="106"/>
        <end position="111"/>
    </location>
</feature>
<dbReference type="PROSITE" id="PS00076">
    <property type="entry name" value="PYRIDINE_REDOX_1"/>
    <property type="match status" value="1"/>
</dbReference>
<dbReference type="InterPro" id="IPR001100">
    <property type="entry name" value="Pyr_nuc-diS_OxRdtase"/>
</dbReference>
<evidence type="ECO:0000256" key="18">
    <source>
        <dbReference type="RuleBase" id="RU003691"/>
    </source>
</evidence>
<dbReference type="GO" id="GO:0016152">
    <property type="term" value="F:mercury (II) reductase (NADP+) activity"/>
    <property type="evidence" value="ECO:0007669"/>
    <property type="project" value="UniProtKB-EC"/>
</dbReference>
<keyword evidence="10" id="KW-0476">Mercury</keyword>
<evidence type="ECO:0000256" key="8">
    <source>
        <dbReference type="ARBA" id="ARBA00022827"/>
    </source>
</evidence>
<evidence type="ECO:0000256" key="14">
    <source>
        <dbReference type="ARBA" id="ARBA00031725"/>
    </source>
</evidence>
<organism evidence="21">
    <name type="scientific">Caldithrix abyssi</name>
    <dbReference type="NCBI Taxonomy" id="187145"/>
    <lineage>
        <taxon>Bacteria</taxon>
        <taxon>Pseudomonadati</taxon>
        <taxon>Calditrichota</taxon>
        <taxon>Calditrichia</taxon>
        <taxon>Calditrichales</taxon>
        <taxon>Calditrichaceae</taxon>
        <taxon>Caldithrix</taxon>
    </lineage>
</organism>
<keyword evidence="7" id="KW-0479">Metal-binding</keyword>
<comment type="similarity">
    <text evidence="1 18">Belongs to the class-I pyridine nucleotide-disulfide oxidoreductase family.</text>
</comment>